<dbReference type="PIRSF" id="PIRSF016013">
    <property type="entry name" value="AtER_Rer1p"/>
    <property type="match status" value="1"/>
</dbReference>
<proteinExistence type="inferred from homology"/>
<organism evidence="7 8">
    <name type="scientific">Trichoplax adhaerens</name>
    <name type="common">Trichoplax reptans</name>
    <dbReference type="NCBI Taxonomy" id="10228"/>
    <lineage>
        <taxon>Eukaryota</taxon>
        <taxon>Metazoa</taxon>
        <taxon>Placozoa</taxon>
        <taxon>Uniplacotomia</taxon>
        <taxon>Trichoplacea</taxon>
        <taxon>Trichoplacidae</taxon>
        <taxon>Trichoplax</taxon>
    </lineage>
</organism>
<dbReference type="KEGG" id="tad:TRIADDRAFT_7073"/>
<keyword evidence="8" id="KW-1185">Reference proteome</keyword>
<reference evidence="7 8" key="1">
    <citation type="journal article" date="2008" name="Nature">
        <title>The Trichoplax genome and the nature of placozoans.</title>
        <authorList>
            <person name="Srivastava M."/>
            <person name="Begovic E."/>
            <person name="Chapman J."/>
            <person name="Putnam N.H."/>
            <person name="Hellsten U."/>
            <person name="Kawashima T."/>
            <person name="Kuo A."/>
            <person name="Mitros T."/>
            <person name="Salamov A."/>
            <person name="Carpenter M.L."/>
            <person name="Signorovitch A.Y."/>
            <person name="Moreno M.A."/>
            <person name="Kamm K."/>
            <person name="Grimwood J."/>
            <person name="Schmutz J."/>
            <person name="Shapiro H."/>
            <person name="Grigoriev I.V."/>
            <person name="Buss L.W."/>
            <person name="Schierwater B."/>
            <person name="Dellaporta S.L."/>
            <person name="Rokhsar D.S."/>
        </authorList>
    </citation>
    <scope>NUCLEOTIDE SEQUENCE [LARGE SCALE GENOMIC DNA]</scope>
    <source>
        <strain evidence="7 8">Grell-BS-1999</strain>
    </source>
</reference>
<dbReference type="EMBL" id="DS985247">
    <property type="protein sequence ID" value="EDV23035.1"/>
    <property type="molecule type" value="Genomic_DNA"/>
</dbReference>
<dbReference type="Proteomes" id="UP000009022">
    <property type="component" value="Unassembled WGS sequence"/>
</dbReference>
<dbReference type="eggNOG" id="KOG1688">
    <property type="taxonomic scope" value="Eukaryota"/>
</dbReference>
<dbReference type="GO" id="GO:0006890">
    <property type="term" value="P:retrograde vesicle-mediated transport, Golgi to endoplasmic reticulum"/>
    <property type="evidence" value="ECO:0000318"/>
    <property type="project" value="GO_Central"/>
</dbReference>
<evidence type="ECO:0000256" key="6">
    <source>
        <dbReference type="SAM" id="Phobius"/>
    </source>
</evidence>
<evidence type="ECO:0008006" key="9">
    <source>
        <dbReference type="Google" id="ProtNLM"/>
    </source>
</evidence>
<dbReference type="PANTHER" id="PTHR10743:SF0">
    <property type="entry name" value="PROTEIN RER1"/>
    <property type="match status" value="1"/>
</dbReference>
<dbReference type="OrthoDB" id="448250at2759"/>
<keyword evidence="4 6" id="KW-1133">Transmembrane helix</keyword>
<dbReference type="FunCoup" id="B3S1U5">
    <property type="interactions" value="2204"/>
</dbReference>
<evidence type="ECO:0000313" key="7">
    <source>
        <dbReference type="EMBL" id="EDV23035.1"/>
    </source>
</evidence>
<dbReference type="RefSeq" id="XP_002113945.1">
    <property type="nucleotide sequence ID" value="XM_002113909.1"/>
</dbReference>
<dbReference type="GO" id="GO:0006621">
    <property type="term" value="P:protein retention in ER lumen"/>
    <property type="evidence" value="ECO:0000318"/>
    <property type="project" value="GO_Central"/>
</dbReference>
<dbReference type="PhylomeDB" id="B3S1U5"/>
<sequence length="166" mass="20037">KYYQNFLDRATPYVIARWISTMVLSIIYGLRIYIIQGFYIVTYALAIFLLNQFIGFLTPQMDPAMSMEEEEDGPTLPTRRDEEFKPFMRRLPEFKFWTSTTRAIIIATFCTFFQVFDVPVFWPILVIYFFLLFFMTMRRQIEHMIRYRYLPFSHGKKKYKGKEDSG</sequence>
<dbReference type="STRING" id="10228.B3S1U5"/>
<dbReference type="GeneID" id="6755478"/>
<feature type="transmembrane region" description="Helical" evidence="6">
    <location>
        <begin position="40"/>
        <end position="58"/>
    </location>
</feature>
<accession>B3S1U5</accession>
<feature type="non-terminal residue" evidence="7">
    <location>
        <position position="1"/>
    </location>
</feature>
<evidence type="ECO:0000256" key="2">
    <source>
        <dbReference type="ARBA" id="ARBA00006070"/>
    </source>
</evidence>
<evidence type="ECO:0000256" key="1">
    <source>
        <dbReference type="ARBA" id="ARBA00004141"/>
    </source>
</evidence>
<feature type="transmembrane region" description="Helical" evidence="6">
    <location>
        <begin position="12"/>
        <end position="34"/>
    </location>
</feature>
<keyword evidence="5 6" id="KW-0472">Membrane</keyword>
<dbReference type="Pfam" id="PF03248">
    <property type="entry name" value="Rer1"/>
    <property type="match status" value="1"/>
</dbReference>
<dbReference type="OMA" id="GWYVVCY"/>
<evidence type="ECO:0000256" key="3">
    <source>
        <dbReference type="ARBA" id="ARBA00022692"/>
    </source>
</evidence>
<keyword evidence="3 6" id="KW-0812">Transmembrane</keyword>
<dbReference type="InParanoid" id="B3S1U5"/>
<evidence type="ECO:0000256" key="5">
    <source>
        <dbReference type="ARBA" id="ARBA00023136"/>
    </source>
</evidence>
<gene>
    <name evidence="7" type="ORF">TRIADDRAFT_7073</name>
</gene>
<dbReference type="CTD" id="6755478"/>
<dbReference type="PANTHER" id="PTHR10743">
    <property type="entry name" value="PROTEIN RER1"/>
    <property type="match status" value="1"/>
</dbReference>
<evidence type="ECO:0000256" key="4">
    <source>
        <dbReference type="ARBA" id="ARBA00022989"/>
    </source>
</evidence>
<protein>
    <recommendedName>
        <fullName evidence="9">Protein RER1</fullName>
    </recommendedName>
</protein>
<comment type="subcellular location">
    <subcellularLocation>
        <location evidence="1">Membrane</location>
        <topology evidence="1">Multi-pass membrane protein</topology>
    </subcellularLocation>
</comment>
<dbReference type="HOGENOM" id="CLU_074889_1_0_1"/>
<evidence type="ECO:0000313" key="8">
    <source>
        <dbReference type="Proteomes" id="UP000009022"/>
    </source>
</evidence>
<comment type="similarity">
    <text evidence="2">Belongs to the RER1 family.</text>
</comment>
<feature type="non-terminal residue" evidence="7">
    <location>
        <position position="166"/>
    </location>
</feature>
<feature type="transmembrane region" description="Helical" evidence="6">
    <location>
        <begin position="94"/>
        <end position="114"/>
    </location>
</feature>
<dbReference type="InterPro" id="IPR004932">
    <property type="entry name" value="Rer1"/>
</dbReference>
<dbReference type="AlphaFoldDB" id="B3S1U5"/>
<dbReference type="GO" id="GO:0005783">
    <property type="term" value="C:endoplasmic reticulum"/>
    <property type="evidence" value="ECO:0007669"/>
    <property type="project" value="GOC"/>
</dbReference>
<feature type="transmembrane region" description="Helical" evidence="6">
    <location>
        <begin position="120"/>
        <end position="137"/>
    </location>
</feature>
<name>B3S1U5_TRIAD</name>
<dbReference type="GO" id="GO:0000139">
    <property type="term" value="C:Golgi membrane"/>
    <property type="evidence" value="ECO:0000318"/>
    <property type="project" value="GO_Central"/>
</dbReference>